<evidence type="ECO:0000313" key="3">
    <source>
        <dbReference type="Proteomes" id="UP001432322"/>
    </source>
</evidence>
<comment type="caution">
    <text evidence="2">The sequence shown here is derived from an EMBL/GenBank/DDBJ whole genome shotgun (WGS) entry which is preliminary data.</text>
</comment>
<proteinExistence type="predicted"/>
<feature type="compositionally biased region" description="Low complexity" evidence="1">
    <location>
        <begin position="82"/>
        <end position="97"/>
    </location>
</feature>
<reference evidence="2" key="1">
    <citation type="submission" date="2023-10" db="EMBL/GenBank/DDBJ databases">
        <title>Genome assembly of Pristionchus species.</title>
        <authorList>
            <person name="Yoshida K."/>
            <person name="Sommer R.J."/>
        </authorList>
    </citation>
    <scope>NUCLEOTIDE SEQUENCE</scope>
    <source>
        <strain evidence="2">RS5133</strain>
    </source>
</reference>
<gene>
    <name evidence="2" type="ORF">PFISCL1PPCAC_18912</name>
</gene>
<evidence type="ECO:0000256" key="1">
    <source>
        <dbReference type="SAM" id="MobiDB-lite"/>
    </source>
</evidence>
<name>A0AAV5WB26_9BILA</name>
<dbReference type="EMBL" id="BTSY01000005">
    <property type="protein sequence ID" value="GMT27615.1"/>
    <property type="molecule type" value="Genomic_DNA"/>
</dbReference>
<protein>
    <submittedName>
        <fullName evidence="2">Uncharacterized protein</fullName>
    </submittedName>
</protein>
<dbReference type="Proteomes" id="UP001432322">
    <property type="component" value="Unassembled WGS sequence"/>
</dbReference>
<organism evidence="2 3">
    <name type="scientific">Pristionchus fissidentatus</name>
    <dbReference type="NCBI Taxonomy" id="1538716"/>
    <lineage>
        <taxon>Eukaryota</taxon>
        <taxon>Metazoa</taxon>
        <taxon>Ecdysozoa</taxon>
        <taxon>Nematoda</taxon>
        <taxon>Chromadorea</taxon>
        <taxon>Rhabditida</taxon>
        <taxon>Rhabditina</taxon>
        <taxon>Diplogasteromorpha</taxon>
        <taxon>Diplogasteroidea</taxon>
        <taxon>Neodiplogasteridae</taxon>
        <taxon>Pristionchus</taxon>
    </lineage>
</organism>
<keyword evidence="3" id="KW-1185">Reference proteome</keyword>
<evidence type="ECO:0000313" key="2">
    <source>
        <dbReference type="EMBL" id="GMT27615.1"/>
    </source>
</evidence>
<accession>A0AAV5WB26</accession>
<feature type="non-terminal residue" evidence="2">
    <location>
        <position position="1"/>
    </location>
</feature>
<dbReference type="AlphaFoldDB" id="A0AAV5WB26"/>
<sequence length="279" mass="31329">SRAIMSVAIITGPPPAPPILFQIQLNHSEESVREFVGSQGFDGVSRICTVIGNREFPVVGHAVGMNYRVYLNCIDTSSPSSSISSASSLLSPPMDWSSPPPPTYAQSTNVQSERMIEPPEHYAVHAAERDEEQMRDSQYQIDRKLANIKKDVKCNIKVHQKATSIEETPPVVTNKFYALAHFDSSQVSKAILDMDILSLMKASEKSNQVIEFCINEGDLMNDRLWRPRLVQVIGKQTMIHGIRPNYPNRDEWMCLIRSLQQGGLSLDPNRMCHYCNVLL</sequence>
<feature type="region of interest" description="Disordered" evidence="1">
    <location>
        <begin position="82"/>
        <end position="107"/>
    </location>
</feature>